<keyword evidence="3 9" id="KW-0347">Helicase</keyword>
<accession>A0ABR8GLT1</accession>
<organism evidence="11 12">
    <name type="scientific">Scytonema hofmannii FACHB-248</name>
    <dbReference type="NCBI Taxonomy" id="1842502"/>
    <lineage>
        <taxon>Bacteria</taxon>
        <taxon>Bacillati</taxon>
        <taxon>Cyanobacteriota</taxon>
        <taxon>Cyanophyceae</taxon>
        <taxon>Nostocales</taxon>
        <taxon>Scytonemataceae</taxon>
        <taxon>Scytonema</taxon>
    </lineage>
</organism>
<keyword evidence="5" id="KW-0413">Isomerase</keyword>
<evidence type="ECO:0000259" key="10">
    <source>
        <dbReference type="PROSITE" id="PS51198"/>
    </source>
</evidence>
<keyword evidence="4 9" id="KW-0067">ATP-binding</keyword>
<comment type="catalytic activity">
    <reaction evidence="8">
        <text>ATP + H2O = ADP + phosphate + H(+)</text>
        <dbReference type="Rhea" id="RHEA:13065"/>
        <dbReference type="ChEBI" id="CHEBI:15377"/>
        <dbReference type="ChEBI" id="CHEBI:15378"/>
        <dbReference type="ChEBI" id="CHEBI:30616"/>
        <dbReference type="ChEBI" id="CHEBI:43474"/>
        <dbReference type="ChEBI" id="CHEBI:456216"/>
        <dbReference type="EC" id="5.6.2.4"/>
    </reaction>
</comment>
<evidence type="ECO:0000256" key="8">
    <source>
        <dbReference type="ARBA" id="ARBA00048988"/>
    </source>
</evidence>
<dbReference type="SUPFAM" id="SSF143011">
    <property type="entry name" value="RelE-like"/>
    <property type="match status" value="1"/>
</dbReference>
<dbReference type="Gene3D" id="3.30.2310.20">
    <property type="entry name" value="RelE-like"/>
    <property type="match status" value="1"/>
</dbReference>
<evidence type="ECO:0000256" key="9">
    <source>
        <dbReference type="PROSITE-ProRule" id="PRU00560"/>
    </source>
</evidence>
<dbReference type="Pfam" id="PF00580">
    <property type="entry name" value="UvrD-helicase"/>
    <property type="match status" value="1"/>
</dbReference>
<keyword evidence="12" id="KW-1185">Reference proteome</keyword>
<dbReference type="PANTHER" id="PTHR11070">
    <property type="entry name" value="UVRD / RECB / PCRA DNA HELICASE FAMILY MEMBER"/>
    <property type="match status" value="1"/>
</dbReference>
<gene>
    <name evidence="11" type="ORF">H6G81_07405</name>
</gene>
<dbReference type="InterPro" id="IPR027417">
    <property type="entry name" value="P-loop_NTPase"/>
</dbReference>
<comment type="caution">
    <text evidence="11">The sequence shown here is derived from an EMBL/GenBank/DDBJ whole genome shotgun (WGS) entry which is preliminary data.</text>
</comment>
<dbReference type="Pfam" id="PF13361">
    <property type="entry name" value="UvrD_C"/>
    <property type="match status" value="1"/>
</dbReference>
<evidence type="ECO:0000256" key="3">
    <source>
        <dbReference type="ARBA" id="ARBA00022806"/>
    </source>
</evidence>
<dbReference type="SUPFAM" id="SSF52540">
    <property type="entry name" value="P-loop containing nucleoside triphosphate hydrolases"/>
    <property type="match status" value="1"/>
</dbReference>
<proteinExistence type="predicted"/>
<dbReference type="InterPro" id="IPR014017">
    <property type="entry name" value="DNA_helicase_UvrD-like_C"/>
</dbReference>
<dbReference type="InterPro" id="IPR014016">
    <property type="entry name" value="UvrD-like_ATP-bd"/>
</dbReference>
<feature type="domain" description="UvrD-like helicase ATP-binding" evidence="10">
    <location>
        <begin position="223"/>
        <end position="525"/>
    </location>
</feature>
<name>A0ABR8GLT1_9CYAN</name>
<evidence type="ECO:0000256" key="2">
    <source>
        <dbReference type="ARBA" id="ARBA00022801"/>
    </source>
</evidence>
<dbReference type="Gene3D" id="3.40.50.300">
    <property type="entry name" value="P-loop containing nucleotide triphosphate hydrolases"/>
    <property type="match status" value="2"/>
</dbReference>
<evidence type="ECO:0000256" key="6">
    <source>
        <dbReference type="ARBA" id="ARBA00034617"/>
    </source>
</evidence>
<evidence type="ECO:0000256" key="5">
    <source>
        <dbReference type="ARBA" id="ARBA00023235"/>
    </source>
</evidence>
<comment type="catalytic activity">
    <reaction evidence="6">
        <text>Couples ATP hydrolysis with the unwinding of duplex DNA by translocating in the 3'-5' direction.</text>
        <dbReference type="EC" id="5.6.2.4"/>
    </reaction>
</comment>
<evidence type="ECO:0000313" key="11">
    <source>
        <dbReference type="EMBL" id="MBD2604361.1"/>
    </source>
</evidence>
<feature type="binding site" evidence="9">
    <location>
        <begin position="244"/>
        <end position="251"/>
    </location>
    <ligand>
        <name>ATP</name>
        <dbReference type="ChEBI" id="CHEBI:30616"/>
    </ligand>
</feature>
<evidence type="ECO:0000256" key="4">
    <source>
        <dbReference type="ARBA" id="ARBA00022840"/>
    </source>
</evidence>
<dbReference type="EMBL" id="JACJTA010000011">
    <property type="protein sequence ID" value="MBD2604361.1"/>
    <property type="molecule type" value="Genomic_DNA"/>
</dbReference>
<evidence type="ECO:0000256" key="1">
    <source>
        <dbReference type="ARBA" id="ARBA00022741"/>
    </source>
</evidence>
<protein>
    <recommendedName>
        <fullName evidence="7">DNA 3'-5' helicase</fullName>
        <ecNumber evidence="7">5.6.2.4</ecNumber>
    </recommendedName>
</protein>
<dbReference type="EC" id="5.6.2.4" evidence="7"/>
<reference evidence="11 12" key="1">
    <citation type="journal article" date="2020" name="ISME J.">
        <title>Comparative genomics reveals insights into cyanobacterial evolution and habitat adaptation.</title>
        <authorList>
            <person name="Chen M.Y."/>
            <person name="Teng W.K."/>
            <person name="Zhao L."/>
            <person name="Hu C.X."/>
            <person name="Zhou Y.K."/>
            <person name="Han B.P."/>
            <person name="Song L.R."/>
            <person name="Shu W.S."/>
        </authorList>
    </citation>
    <scope>NUCLEOTIDE SEQUENCE [LARGE SCALE GENOMIC DNA]</scope>
    <source>
        <strain evidence="11 12">FACHB-248</strain>
    </source>
</reference>
<sequence>MFLHLFINKFRGFKPTLAEGKNCIFFLLPSASCPLPFFGNLKKKLHGYKGDVYRLRSGDYRIIYTFGDQWVALLGVDARKDVYKGDKLVAETTNIDISTLPDVEALLAVKPTYTPNLVLPDTSNTESPLPVKITEDLLHRLRLPEEYWTTLTACRTLDDLMAVNLPGKWCDTPTESIIERIFDCIAEPNFDQVLNQPSFVTGSTDDLLRFTEGELLGFLLKLNPEQEKFVSWAINASGPTLLKGGPGTGKSTVALYRVRALVEILQANGIEKPKILFTTYTNALVAFSQQLLASLLGKDIQYVNVKTADTIIASVISQSTGKPNIASGDVLRKTIKQALIYAIDSLEGNLLQRQAQEQTLKRLSIDYLIDEIATVIEAREIKTLEAYQATPRSGRAISLNKTQRQAIWHLRQQFYQLLEKQELETWQQVRTRALETLREMDNPPIYDAVVIDEAQDLDPNTLRILTQVCRHPNRLFITADANQSIYGSSFRWSDVSQDLKFVGRTGVLRVNHRTTREINEAAISYLANSILDDEEMGNWELGIGEISRSPTRDYIHNGPPPAVRAVNNPGDEAELLVRFCKSAAREFRLGINACAVIVPTENAGTKIAGQLSYLGLEAHFMSSKDLDLNKQGVKVITLKAAKGLEFPIVAIAGFLDATYPTIPKGTPEDEITEILARDRRTLFVGMTRAMRALLVIVPASNSSLLLEKFDFQLWNLGNRE</sequence>
<dbReference type="InterPro" id="IPR000212">
    <property type="entry name" value="DNA_helicase_UvrD/REP"/>
</dbReference>
<dbReference type="PROSITE" id="PS51198">
    <property type="entry name" value="UVRD_HELICASE_ATP_BIND"/>
    <property type="match status" value="1"/>
</dbReference>
<keyword evidence="1 9" id="KW-0547">Nucleotide-binding</keyword>
<dbReference type="InterPro" id="IPR035093">
    <property type="entry name" value="RelE/ParE_toxin_dom_sf"/>
</dbReference>
<dbReference type="PANTHER" id="PTHR11070:SF45">
    <property type="entry name" value="DNA 3'-5' HELICASE"/>
    <property type="match status" value="1"/>
</dbReference>
<evidence type="ECO:0000313" key="12">
    <source>
        <dbReference type="Proteomes" id="UP000660380"/>
    </source>
</evidence>
<dbReference type="Proteomes" id="UP000660380">
    <property type="component" value="Unassembled WGS sequence"/>
</dbReference>
<keyword evidence="2 9" id="KW-0378">Hydrolase</keyword>
<evidence type="ECO:0000256" key="7">
    <source>
        <dbReference type="ARBA" id="ARBA00034808"/>
    </source>
</evidence>